<reference evidence="2 3" key="1">
    <citation type="submission" date="2019-07" db="EMBL/GenBank/DDBJ databases">
        <title>Rufibacter sp. nov., isolated from lake sediment.</title>
        <authorList>
            <person name="Qu J.-H."/>
        </authorList>
    </citation>
    <scope>NUCLEOTIDE SEQUENCE [LARGE SCALE GENOMIC DNA]</scope>
    <source>
        <strain evidence="2 3">NBS58-1</strain>
    </source>
</reference>
<dbReference type="Gene3D" id="1.10.260.160">
    <property type="match status" value="1"/>
</dbReference>
<dbReference type="EMBL" id="VKKY01000003">
    <property type="protein sequence ID" value="KAA3436824.1"/>
    <property type="molecule type" value="Genomic_DNA"/>
</dbReference>
<dbReference type="PANTHER" id="PTHR34853">
    <property type="match status" value="1"/>
</dbReference>
<keyword evidence="2" id="KW-0378">Hydrolase</keyword>
<accession>A0A5B6TCT0</accession>
<proteinExistence type="predicted"/>
<evidence type="ECO:0000313" key="2">
    <source>
        <dbReference type="EMBL" id="KAA3436824.1"/>
    </source>
</evidence>
<evidence type="ECO:0000256" key="1">
    <source>
        <dbReference type="SAM" id="SignalP"/>
    </source>
</evidence>
<keyword evidence="3" id="KW-1185">Reference proteome</keyword>
<name>A0A5B6TCT0_9BACT</name>
<feature type="signal peptide" evidence="1">
    <location>
        <begin position="1"/>
        <end position="24"/>
    </location>
</feature>
<evidence type="ECO:0000313" key="3">
    <source>
        <dbReference type="Proteomes" id="UP000324133"/>
    </source>
</evidence>
<dbReference type="GO" id="GO:0016042">
    <property type="term" value="P:lipid catabolic process"/>
    <property type="evidence" value="ECO:0007669"/>
    <property type="project" value="InterPro"/>
</dbReference>
<protein>
    <submittedName>
        <fullName evidence="2">Alpha/beta fold hydrolase</fullName>
    </submittedName>
</protein>
<dbReference type="PROSITE" id="PS51257">
    <property type="entry name" value="PROKAR_LIPOPROTEIN"/>
    <property type="match status" value="1"/>
</dbReference>
<dbReference type="InterPro" id="IPR005152">
    <property type="entry name" value="Lipase_secreted"/>
</dbReference>
<dbReference type="OrthoDB" id="9798122at2"/>
<sequence length="400" mass="43926">MKKSLNKFSWVVLALFVLSGCDFSDDEDPKPQDSDYFVSATSLGVIPKLGLQTYAVAAGYGNFVSFIDYDIEFFRFVYNTTYKGTRVQASGLLCIPQNTPGAPALVSAQHGTIFRDDDAPSAFPKSFSGFELFSAVGYITVLPDFIGYGASKDITHPYYDEEHSAAAVVDMLRAAEFYLDREQIATNDNLFLVGYSEGGYVTMAAQKEIESNPELDLDLTAVAAGAGGYDLNTMLSTIASVDAYSAPSFLAQILNGYNVTYGWNRPFSDFFQQPYADRLPGLLDGTKSKEEIDAQLTTSTTEFFNPTFYANLTNPAGETTLKQALASNSLLDWKPTTPTRLYHGTDDEAVFYQTTVTTYNQFVAAGATNVTFKPIQGGTHRSSIEPMMLDVLPWFESLNQ</sequence>
<dbReference type="SUPFAM" id="SSF53474">
    <property type="entry name" value="alpha/beta-Hydrolases"/>
    <property type="match status" value="1"/>
</dbReference>
<feature type="chain" id="PRO_5022838894" evidence="1">
    <location>
        <begin position="25"/>
        <end position="400"/>
    </location>
</feature>
<dbReference type="Pfam" id="PF03583">
    <property type="entry name" value="LIP"/>
    <property type="match status" value="1"/>
</dbReference>
<comment type="caution">
    <text evidence="2">The sequence shown here is derived from an EMBL/GenBank/DDBJ whole genome shotgun (WGS) entry which is preliminary data.</text>
</comment>
<dbReference type="InterPro" id="IPR029058">
    <property type="entry name" value="AB_hydrolase_fold"/>
</dbReference>
<dbReference type="GO" id="GO:0004806">
    <property type="term" value="F:triacylglycerol lipase activity"/>
    <property type="evidence" value="ECO:0007669"/>
    <property type="project" value="InterPro"/>
</dbReference>
<dbReference type="PIRSF" id="PIRSF029171">
    <property type="entry name" value="Esterase_LipA"/>
    <property type="match status" value="1"/>
</dbReference>
<dbReference type="Gene3D" id="3.40.50.1820">
    <property type="entry name" value="alpha/beta hydrolase"/>
    <property type="match status" value="1"/>
</dbReference>
<dbReference type="RefSeq" id="WP_149092763.1">
    <property type="nucleotide sequence ID" value="NZ_VKKY01000003.1"/>
</dbReference>
<keyword evidence="1" id="KW-0732">Signal</keyword>
<dbReference type="AlphaFoldDB" id="A0A5B6TCT0"/>
<gene>
    <name evidence="2" type="ORF">FOA19_20840</name>
</gene>
<dbReference type="Proteomes" id="UP000324133">
    <property type="component" value="Unassembled WGS sequence"/>
</dbReference>
<organism evidence="2 3">
    <name type="scientific">Rufibacter hautae</name>
    <dbReference type="NCBI Taxonomy" id="2595005"/>
    <lineage>
        <taxon>Bacteria</taxon>
        <taxon>Pseudomonadati</taxon>
        <taxon>Bacteroidota</taxon>
        <taxon>Cytophagia</taxon>
        <taxon>Cytophagales</taxon>
        <taxon>Hymenobacteraceae</taxon>
        <taxon>Rufibacter</taxon>
    </lineage>
</organism>
<dbReference type="PANTHER" id="PTHR34853:SF1">
    <property type="entry name" value="LIPASE 5"/>
    <property type="match status" value="1"/>
</dbReference>